<feature type="compositionally biased region" description="Acidic residues" evidence="4">
    <location>
        <begin position="463"/>
        <end position="473"/>
    </location>
</feature>
<dbReference type="Proteomes" id="UP001286456">
    <property type="component" value="Unassembled WGS sequence"/>
</dbReference>
<dbReference type="AlphaFoldDB" id="A0AAE0MKZ8"/>
<keyword evidence="3" id="KW-0143">Chaperone</keyword>
<evidence type="ECO:0000313" key="5">
    <source>
        <dbReference type="EMBL" id="KAK3336481.1"/>
    </source>
</evidence>
<comment type="similarity">
    <text evidence="1">Belongs to the synembryn family.</text>
</comment>
<dbReference type="InterPro" id="IPR019318">
    <property type="entry name" value="Gua_nucleotide_exch_fac_Ric8"/>
</dbReference>
<keyword evidence="2" id="KW-0344">Guanine-nucleotide releasing factor</keyword>
<organism evidence="5 6">
    <name type="scientific">Cercophora scortea</name>
    <dbReference type="NCBI Taxonomy" id="314031"/>
    <lineage>
        <taxon>Eukaryota</taxon>
        <taxon>Fungi</taxon>
        <taxon>Dikarya</taxon>
        <taxon>Ascomycota</taxon>
        <taxon>Pezizomycotina</taxon>
        <taxon>Sordariomycetes</taxon>
        <taxon>Sordariomycetidae</taxon>
        <taxon>Sordariales</taxon>
        <taxon>Lasiosphaeriaceae</taxon>
        <taxon>Cercophora</taxon>
    </lineage>
</organism>
<dbReference type="Pfam" id="PF10165">
    <property type="entry name" value="Ric8"/>
    <property type="match status" value="1"/>
</dbReference>
<dbReference type="GO" id="GO:0007186">
    <property type="term" value="P:G protein-coupled receptor signaling pathway"/>
    <property type="evidence" value="ECO:0007669"/>
    <property type="project" value="TreeGrafter"/>
</dbReference>
<keyword evidence="6" id="KW-1185">Reference proteome</keyword>
<dbReference type="GO" id="GO:0005085">
    <property type="term" value="F:guanyl-nucleotide exchange factor activity"/>
    <property type="evidence" value="ECO:0007669"/>
    <property type="project" value="UniProtKB-KW"/>
</dbReference>
<accession>A0AAE0MKZ8</accession>
<dbReference type="InterPro" id="IPR016024">
    <property type="entry name" value="ARM-type_fold"/>
</dbReference>
<dbReference type="GO" id="GO:0001965">
    <property type="term" value="F:G-protein alpha-subunit binding"/>
    <property type="evidence" value="ECO:0007669"/>
    <property type="project" value="TreeGrafter"/>
</dbReference>
<dbReference type="PANTHER" id="PTHR12425:SF5">
    <property type="entry name" value="SYNEMBRYN"/>
    <property type="match status" value="1"/>
</dbReference>
<dbReference type="InterPro" id="IPR011989">
    <property type="entry name" value="ARM-like"/>
</dbReference>
<evidence type="ECO:0000256" key="2">
    <source>
        <dbReference type="ARBA" id="ARBA00022658"/>
    </source>
</evidence>
<proteinExistence type="inferred from homology"/>
<evidence type="ECO:0000256" key="3">
    <source>
        <dbReference type="ARBA" id="ARBA00023186"/>
    </source>
</evidence>
<name>A0AAE0MKZ8_9PEZI</name>
<dbReference type="GO" id="GO:0005737">
    <property type="term" value="C:cytoplasm"/>
    <property type="evidence" value="ECO:0007669"/>
    <property type="project" value="TreeGrafter"/>
</dbReference>
<evidence type="ECO:0000256" key="1">
    <source>
        <dbReference type="ARBA" id="ARBA00009049"/>
    </source>
</evidence>
<feature type="region of interest" description="Disordered" evidence="4">
    <location>
        <begin position="454"/>
        <end position="482"/>
    </location>
</feature>
<dbReference type="SUPFAM" id="SSF48371">
    <property type="entry name" value="ARM repeat"/>
    <property type="match status" value="1"/>
</dbReference>
<sequence>MSNPSVQGSLTGSAKLRAVTDLVDKLAHDLQAVSLLPPQRDAALEELKIYGRDPRNADPIFTEKGIKTLARHAFDSPSATTSRNALRVLCNAMLLEPKARQIFAKLGYEAKACSKLKNDSRDDEFLAARVIFLTTYGTSIDLPGLIEQHHLADILIENLRRHAKQSSAGTSKANGKDKVDPMAEMALSETLRLLFNITKFCSDHVELFTPAVAPITTLLSNHEIQSNAPLSPPFGPLVNALMNLKLDSKNAHTSLFPKSEPGSIIERLVQLLDQALKSYPDGELELHVTPLVCVISSLHEHAPDDIRKSIRTSLLPTEEDRKTVLGKGDSLASRLLQNSTNPVAPELRKAISHLLFEMSDKDASTFIENVGYGFASGFLFQNNIPLPEAAAPSASDERKPINPVTGQFLDEEKFADMPEMTDEEKEREAEKLFVLFERLKKNGLISVQNPVERAVQEGRFEELPDDYEEDDEQTEGKPAVKK</sequence>
<gene>
    <name evidence="5" type="ORF">B0T19DRAFT_409566</name>
</gene>
<protein>
    <submittedName>
        <fullName evidence="5">Guanine nucleotide exchange factor</fullName>
    </submittedName>
</protein>
<evidence type="ECO:0000313" key="6">
    <source>
        <dbReference type="Proteomes" id="UP001286456"/>
    </source>
</evidence>
<dbReference type="PANTHER" id="PTHR12425">
    <property type="entry name" value="SYNEMBRYN"/>
    <property type="match status" value="1"/>
</dbReference>
<reference evidence="5" key="1">
    <citation type="journal article" date="2023" name="Mol. Phylogenet. Evol.">
        <title>Genome-scale phylogeny and comparative genomics of the fungal order Sordariales.</title>
        <authorList>
            <person name="Hensen N."/>
            <person name="Bonometti L."/>
            <person name="Westerberg I."/>
            <person name="Brannstrom I.O."/>
            <person name="Guillou S."/>
            <person name="Cros-Aarteil S."/>
            <person name="Calhoun S."/>
            <person name="Haridas S."/>
            <person name="Kuo A."/>
            <person name="Mondo S."/>
            <person name="Pangilinan J."/>
            <person name="Riley R."/>
            <person name="LaButti K."/>
            <person name="Andreopoulos B."/>
            <person name="Lipzen A."/>
            <person name="Chen C."/>
            <person name="Yan M."/>
            <person name="Daum C."/>
            <person name="Ng V."/>
            <person name="Clum A."/>
            <person name="Steindorff A."/>
            <person name="Ohm R.A."/>
            <person name="Martin F."/>
            <person name="Silar P."/>
            <person name="Natvig D.O."/>
            <person name="Lalanne C."/>
            <person name="Gautier V."/>
            <person name="Ament-Velasquez S.L."/>
            <person name="Kruys A."/>
            <person name="Hutchinson M.I."/>
            <person name="Powell A.J."/>
            <person name="Barry K."/>
            <person name="Miller A.N."/>
            <person name="Grigoriev I.V."/>
            <person name="Debuchy R."/>
            <person name="Gladieux P."/>
            <person name="Hiltunen Thoren M."/>
            <person name="Johannesson H."/>
        </authorList>
    </citation>
    <scope>NUCLEOTIDE SEQUENCE</scope>
    <source>
        <strain evidence="5">SMH4131-1</strain>
    </source>
</reference>
<evidence type="ECO:0000256" key="4">
    <source>
        <dbReference type="SAM" id="MobiDB-lite"/>
    </source>
</evidence>
<dbReference type="Gene3D" id="1.25.10.10">
    <property type="entry name" value="Leucine-rich Repeat Variant"/>
    <property type="match status" value="1"/>
</dbReference>
<dbReference type="EMBL" id="JAUEPO010000001">
    <property type="protein sequence ID" value="KAK3336481.1"/>
    <property type="molecule type" value="Genomic_DNA"/>
</dbReference>
<reference evidence="5" key="2">
    <citation type="submission" date="2023-06" db="EMBL/GenBank/DDBJ databases">
        <authorList>
            <consortium name="Lawrence Berkeley National Laboratory"/>
            <person name="Haridas S."/>
            <person name="Hensen N."/>
            <person name="Bonometti L."/>
            <person name="Westerberg I."/>
            <person name="Brannstrom I.O."/>
            <person name="Guillou S."/>
            <person name="Cros-Aarteil S."/>
            <person name="Calhoun S."/>
            <person name="Kuo A."/>
            <person name="Mondo S."/>
            <person name="Pangilinan J."/>
            <person name="Riley R."/>
            <person name="Labutti K."/>
            <person name="Andreopoulos B."/>
            <person name="Lipzen A."/>
            <person name="Chen C."/>
            <person name="Yanf M."/>
            <person name="Daum C."/>
            <person name="Ng V."/>
            <person name="Clum A."/>
            <person name="Steindorff A."/>
            <person name="Ohm R."/>
            <person name="Martin F."/>
            <person name="Silar P."/>
            <person name="Natvig D."/>
            <person name="Lalanne C."/>
            <person name="Gautier V."/>
            <person name="Ament-Velasquez S.L."/>
            <person name="Kruys A."/>
            <person name="Hutchinson M.I."/>
            <person name="Powell A.J."/>
            <person name="Barry K."/>
            <person name="Miller A.N."/>
            <person name="Grigoriev I.V."/>
            <person name="Debuchy R."/>
            <person name="Gladieux P."/>
            <person name="Thoren M.H."/>
            <person name="Johannesson H."/>
        </authorList>
    </citation>
    <scope>NUCLEOTIDE SEQUENCE</scope>
    <source>
        <strain evidence="5">SMH4131-1</strain>
    </source>
</reference>
<comment type="caution">
    <text evidence="5">The sequence shown here is derived from an EMBL/GenBank/DDBJ whole genome shotgun (WGS) entry which is preliminary data.</text>
</comment>